<evidence type="ECO:0000313" key="4">
    <source>
        <dbReference type="EMBL" id="MCT2588821.1"/>
    </source>
</evidence>
<comment type="caution">
    <text evidence="4">The sequence shown here is derived from an EMBL/GenBank/DDBJ whole genome shotgun (WGS) entry which is preliminary data.</text>
</comment>
<dbReference type="InterPro" id="IPR029063">
    <property type="entry name" value="SAM-dependent_MTases_sf"/>
</dbReference>
<evidence type="ECO:0000256" key="3">
    <source>
        <dbReference type="ARBA" id="ARBA00022691"/>
    </source>
</evidence>
<gene>
    <name evidence="4" type="ORF">LHJ74_02530</name>
</gene>
<organism evidence="4 5">
    <name type="scientific">Streptomyces gossypii</name>
    <dbReference type="NCBI Taxonomy" id="2883101"/>
    <lineage>
        <taxon>Bacteria</taxon>
        <taxon>Bacillati</taxon>
        <taxon>Actinomycetota</taxon>
        <taxon>Actinomycetes</taxon>
        <taxon>Kitasatosporales</taxon>
        <taxon>Streptomycetaceae</taxon>
        <taxon>Streptomyces</taxon>
    </lineage>
</organism>
<dbReference type="EMBL" id="JAJAGO010000001">
    <property type="protein sequence ID" value="MCT2588821.1"/>
    <property type="molecule type" value="Genomic_DNA"/>
</dbReference>
<keyword evidence="5" id="KW-1185">Reference proteome</keyword>
<accession>A0ABT2JM61</accession>
<dbReference type="Proteomes" id="UP001156389">
    <property type="component" value="Unassembled WGS sequence"/>
</dbReference>
<dbReference type="SUPFAM" id="SSF53335">
    <property type="entry name" value="S-adenosyl-L-methionine-dependent methyltransferases"/>
    <property type="match status" value="1"/>
</dbReference>
<dbReference type="CDD" id="cd02440">
    <property type="entry name" value="AdoMet_MTases"/>
    <property type="match status" value="1"/>
</dbReference>
<keyword evidence="3" id="KW-0949">S-adenosyl-L-methionine</keyword>
<dbReference type="RefSeq" id="WP_260215945.1">
    <property type="nucleotide sequence ID" value="NZ_JAJAGO010000001.1"/>
</dbReference>
<evidence type="ECO:0000313" key="5">
    <source>
        <dbReference type="Proteomes" id="UP001156389"/>
    </source>
</evidence>
<evidence type="ECO:0000256" key="1">
    <source>
        <dbReference type="ARBA" id="ARBA00022603"/>
    </source>
</evidence>
<protein>
    <submittedName>
        <fullName evidence="4">O-methyltransferase</fullName>
    </submittedName>
</protein>
<reference evidence="4 5" key="1">
    <citation type="submission" date="2021-10" db="EMBL/GenBank/DDBJ databases">
        <title>Streptomyces gossypii sp. nov., isolated from soil collected from cotton field.</title>
        <authorList>
            <person name="Ge X."/>
            <person name="Chen X."/>
            <person name="Liu W."/>
        </authorList>
    </citation>
    <scope>NUCLEOTIDE SEQUENCE [LARGE SCALE GENOMIC DNA]</scope>
    <source>
        <strain evidence="4 5">N2-109</strain>
    </source>
</reference>
<dbReference type="InterPro" id="IPR002935">
    <property type="entry name" value="SAM_O-MeTrfase"/>
</dbReference>
<sequence>MQPRHLAGATKTVPMTPEVYDYLLEQATPPSAVQAQLIERTRSLGGGVAGMQVPHEQAAFLTFLTSIVRPGLILEVGTFTGYSTLAFALGLPTGGRVITCDVSEEWTSVARDAWQEAGVADRIELRLGPAAETLRGLPADPVIDMVFLDADKPGYETYWELLVPLVRPGGLLLADNVLYRGEAADAGAEGNARAIRSFNERVRADSRVESVMLPLADGLTLARRIG</sequence>
<dbReference type="PROSITE" id="PS51682">
    <property type="entry name" value="SAM_OMT_I"/>
    <property type="match status" value="1"/>
</dbReference>
<dbReference type="Pfam" id="PF01596">
    <property type="entry name" value="Methyltransf_3"/>
    <property type="match status" value="1"/>
</dbReference>
<keyword evidence="1" id="KW-0489">Methyltransferase</keyword>
<dbReference type="InterPro" id="IPR050362">
    <property type="entry name" value="Cation-dep_OMT"/>
</dbReference>
<keyword evidence="2" id="KW-0808">Transferase</keyword>
<dbReference type="Gene3D" id="3.40.50.150">
    <property type="entry name" value="Vaccinia Virus protein VP39"/>
    <property type="match status" value="1"/>
</dbReference>
<dbReference type="PANTHER" id="PTHR10509">
    <property type="entry name" value="O-METHYLTRANSFERASE-RELATED"/>
    <property type="match status" value="1"/>
</dbReference>
<dbReference type="PANTHER" id="PTHR10509:SF14">
    <property type="entry name" value="CAFFEOYL-COA O-METHYLTRANSFERASE 3-RELATED"/>
    <property type="match status" value="1"/>
</dbReference>
<name>A0ABT2JM61_9ACTN</name>
<evidence type="ECO:0000256" key="2">
    <source>
        <dbReference type="ARBA" id="ARBA00022679"/>
    </source>
</evidence>
<proteinExistence type="predicted"/>